<dbReference type="Pfam" id="PF09335">
    <property type="entry name" value="VTT_dom"/>
    <property type="match status" value="1"/>
</dbReference>
<keyword evidence="5 7" id="KW-1133">Transmembrane helix</keyword>
<comment type="caution">
    <text evidence="9">The sequence shown here is derived from an EMBL/GenBank/DDBJ whole genome shotgun (WGS) entry which is preliminary data.</text>
</comment>
<dbReference type="EMBL" id="JAAXOP010000012">
    <property type="protein sequence ID" value="NKY52529.1"/>
    <property type="molecule type" value="Genomic_DNA"/>
</dbReference>
<evidence type="ECO:0000313" key="9">
    <source>
        <dbReference type="EMBL" id="NKY52529.1"/>
    </source>
</evidence>
<evidence type="ECO:0000256" key="2">
    <source>
        <dbReference type="ARBA" id="ARBA00010792"/>
    </source>
</evidence>
<feature type="transmembrane region" description="Helical" evidence="7">
    <location>
        <begin position="13"/>
        <end position="35"/>
    </location>
</feature>
<feature type="transmembrane region" description="Helical" evidence="7">
    <location>
        <begin position="145"/>
        <end position="166"/>
    </location>
</feature>
<evidence type="ECO:0000256" key="1">
    <source>
        <dbReference type="ARBA" id="ARBA00004651"/>
    </source>
</evidence>
<proteinExistence type="inferred from homology"/>
<evidence type="ECO:0000256" key="4">
    <source>
        <dbReference type="ARBA" id="ARBA00022692"/>
    </source>
</evidence>
<evidence type="ECO:0000256" key="5">
    <source>
        <dbReference type="ARBA" id="ARBA00022989"/>
    </source>
</evidence>
<dbReference type="InterPro" id="IPR032818">
    <property type="entry name" value="DedA-like"/>
</dbReference>
<evidence type="ECO:0000256" key="7">
    <source>
        <dbReference type="RuleBase" id="RU367016"/>
    </source>
</evidence>
<gene>
    <name evidence="9" type="ORF">HGA08_20195</name>
</gene>
<name>A0A846Y763_9NOCA</name>
<evidence type="ECO:0000259" key="8">
    <source>
        <dbReference type="Pfam" id="PF09335"/>
    </source>
</evidence>
<keyword evidence="6 7" id="KW-0472">Membrane</keyword>
<keyword evidence="10" id="KW-1185">Reference proteome</keyword>
<keyword evidence="4 7" id="KW-0812">Transmembrane</keyword>
<dbReference type="PANTHER" id="PTHR30353:SF0">
    <property type="entry name" value="TRANSMEMBRANE PROTEIN"/>
    <property type="match status" value="1"/>
</dbReference>
<feature type="transmembrane region" description="Helical" evidence="7">
    <location>
        <begin position="56"/>
        <end position="79"/>
    </location>
</feature>
<accession>A0A846Y763</accession>
<reference evidence="9 10" key="1">
    <citation type="submission" date="2020-04" db="EMBL/GenBank/DDBJ databases">
        <title>MicrobeNet Type strains.</title>
        <authorList>
            <person name="Nicholson A.C."/>
        </authorList>
    </citation>
    <scope>NUCLEOTIDE SEQUENCE [LARGE SCALE GENOMIC DNA]</scope>
    <source>
        <strain evidence="9 10">JCM 12354</strain>
    </source>
</reference>
<dbReference type="Proteomes" id="UP000565711">
    <property type="component" value="Unassembled WGS sequence"/>
</dbReference>
<evidence type="ECO:0000256" key="6">
    <source>
        <dbReference type="ARBA" id="ARBA00023136"/>
    </source>
</evidence>
<dbReference type="AlphaFoldDB" id="A0A846Y763"/>
<evidence type="ECO:0000313" key="10">
    <source>
        <dbReference type="Proteomes" id="UP000565711"/>
    </source>
</evidence>
<evidence type="ECO:0000256" key="3">
    <source>
        <dbReference type="ARBA" id="ARBA00022475"/>
    </source>
</evidence>
<organism evidence="9 10">
    <name type="scientific">Nocardia vermiculata</name>
    <dbReference type="NCBI Taxonomy" id="257274"/>
    <lineage>
        <taxon>Bacteria</taxon>
        <taxon>Bacillati</taxon>
        <taxon>Actinomycetota</taxon>
        <taxon>Actinomycetes</taxon>
        <taxon>Mycobacteriales</taxon>
        <taxon>Nocardiaceae</taxon>
        <taxon>Nocardia</taxon>
    </lineage>
</organism>
<comment type="subcellular location">
    <subcellularLocation>
        <location evidence="1 7">Cell membrane</location>
        <topology evidence="1 7">Multi-pass membrane protein</topology>
    </subcellularLocation>
</comment>
<dbReference type="InterPro" id="IPR032816">
    <property type="entry name" value="VTT_dom"/>
</dbReference>
<dbReference type="PANTHER" id="PTHR30353">
    <property type="entry name" value="INNER MEMBRANE PROTEIN DEDA-RELATED"/>
    <property type="match status" value="1"/>
</dbReference>
<feature type="transmembrane region" description="Helical" evidence="7">
    <location>
        <begin position="172"/>
        <end position="195"/>
    </location>
</feature>
<dbReference type="GO" id="GO:0005886">
    <property type="term" value="C:plasma membrane"/>
    <property type="evidence" value="ECO:0007669"/>
    <property type="project" value="UniProtKB-SubCell"/>
</dbReference>
<keyword evidence="3 7" id="KW-1003">Cell membrane</keyword>
<protein>
    <submittedName>
        <fullName evidence="9">DedA family protein</fullName>
    </submittedName>
</protein>
<comment type="similarity">
    <text evidence="2 7">Belongs to the DedA family.</text>
</comment>
<sequence length="245" mass="26881">MGGFDPLHSAGPALVWTVVLVFVFLECAVIIGLFLPGDSMLLTAGIIFASHQTGHVQIWGLVIGTMVAAIAGNQVGYVIGSRTGHNLVARKNGRYINTENLDRVSDLLQRHGFVAVLIARWIPWVRTLCPMVAGAAGMDHRRYTIASSIGAVIWAPILLLLGFYTGGYLKKVSWLMPMVTGSLVVVLLVGTVIGIRQYRAEMSKPAEEFDIDDFPTEDYADTVPLRTVRRPARVSTRIVWTDPRH</sequence>
<feature type="domain" description="VTT" evidence="8">
    <location>
        <begin position="35"/>
        <end position="162"/>
    </location>
</feature>